<name>A0A0S4IUK7_BODSA</name>
<feature type="non-terminal residue" evidence="1">
    <location>
        <position position="102"/>
    </location>
</feature>
<evidence type="ECO:0000313" key="2">
    <source>
        <dbReference type="Proteomes" id="UP000051952"/>
    </source>
</evidence>
<protein>
    <submittedName>
        <fullName evidence="1">Uncharacterized protein</fullName>
    </submittedName>
</protein>
<sequence>MGPSRRYEALGGEGGAVCSLTSQKRQHRAFSALAECQTVRNSISSKCRVSGARSLTPQAADVATLGPLQQDNSSRICSVVLIVDEGVVHDADERHIPRVIGN</sequence>
<dbReference type="AlphaFoldDB" id="A0A0S4IUK7"/>
<proteinExistence type="predicted"/>
<accession>A0A0S4IUK7</accession>
<dbReference type="EMBL" id="CYKH01000214">
    <property type="protein sequence ID" value="CUE93118.1"/>
    <property type="molecule type" value="Genomic_DNA"/>
</dbReference>
<dbReference type="Proteomes" id="UP000051952">
    <property type="component" value="Unassembled WGS sequence"/>
</dbReference>
<gene>
    <name evidence="1" type="ORF">BSAL_57490</name>
</gene>
<reference evidence="2" key="1">
    <citation type="submission" date="2015-09" db="EMBL/GenBank/DDBJ databases">
        <authorList>
            <consortium name="Pathogen Informatics"/>
        </authorList>
    </citation>
    <scope>NUCLEOTIDE SEQUENCE [LARGE SCALE GENOMIC DNA]</scope>
    <source>
        <strain evidence="2">Lake Konstanz</strain>
    </source>
</reference>
<keyword evidence="2" id="KW-1185">Reference proteome</keyword>
<organism evidence="1 2">
    <name type="scientific">Bodo saltans</name>
    <name type="common">Flagellated protozoan</name>
    <dbReference type="NCBI Taxonomy" id="75058"/>
    <lineage>
        <taxon>Eukaryota</taxon>
        <taxon>Discoba</taxon>
        <taxon>Euglenozoa</taxon>
        <taxon>Kinetoplastea</taxon>
        <taxon>Metakinetoplastina</taxon>
        <taxon>Eubodonida</taxon>
        <taxon>Bodonidae</taxon>
        <taxon>Bodo</taxon>
    </lineage>
</organism>
<dbReference type="VEuPathDB" id="TriTrypDB:BSAL_57490"/>
<evidence type="ECO:0000313" key="1">
    <source>
        <dbReference type="EMBL" id="CUE93118.1"/>
    </source>
</evidence>